<evidence type="ECO:0000313" key="4">
    <source>
        <dbReference type="EMBL" id="GII93263.1"/>
    </source>
</evidence>
<sequence length="287" mass="30909">MRPLRSAHVRLDPGLVPKQRPSEDAQRSCPQPVEVRRVAVAGLWVDALTERQVVARVMEALEAGRGGHIVTPNVDICRAAARDTGAREVVASADVVVADGMPLVWASKLLGTPLPERVTGADLLWSLSEAAAAHGMPVYLLGGPEGVAARAAEVLRERVPGVRVAGVAAPPYGFERSAGGVAEVREALTAAGPRVVFVGLGFPKQDRLIAELRPHMPGVWFMGCGAAITFAAGVVRRAPEWMRRAGLEWLFRLLSEPGRLARRYLVDDLPFAARLMVTCLLRRGFTR</sequence>
<keyword evidence="1" id="KW-0328">Glycosyltransferase</keyword>
<name>A0A919RGM4_9ACTN</name>
<keyword evidence="2" id="KW-0808">Transferase</keyword>
<keyword evidence="3" id="KW-1133">Transmembrane helix</keyword>
<dbReference type="CDD" id="cd06533">
    <property type="entry name" value="Glyco_transf_WecG_TagA"/>
    <property type="match status" value="1"/>
</dbReference>
<dbReference type="Proteomes" id="UP000606172">
    <property type="component" value="Unassembled WGS sequence"/>
</dbReference>
<proteinExistence type="predicted"/>
<dbReference type="EMBL" id="BOOW01000020">
    <property type="protein sequence ID" value="GII93263.1"/>
    <property type="molecule type" value="Genomic_DNA"/>
</dbReference>
<gene>
    <name evidence="4" type="ORF">Ssi02_34940</name>
</gene>
<feature type="transmembrane region" description="Helical" evidence="3">
    <location>
        <begin position="218"/>
        <end position="235"/>
    </location>
</feature>
<dbReference type="PANTHER" id="PTHR34136">
    <property type="match status" value="1"/>
</dbReference>
<keyword evidence="5" id="KW-1185">Reference proteome</keyword>
<keyword evidence="3" id="KW-0472">Membrane</keyword>
<protein>
    <recommendedName>
        <fullName evidence="6">WecB/TagA/CpsF family glycosyltransferase</fullName>
    </recommendedName>
</protein>
<dbReference type="GO" id="GO:0016758">
    <property type="term" value="F:hexosyltransferase activity"/>
    <property type="evidence" value="ECO:0007669"/>
    <property type="project" value="TreeGrafter"/>
</dbReference>
<dbReference type="NCBIfam" id="TIGR00696">
    <property type="entry name" value="wecG_tagA_cpsF"/>
    <property type="match status" value="1"/>
</dbReference>
<dbReference type="InterPro" id="IPR004629">
    <property type="entry name" value="WecG_TagA_CpsF"/>
</dbReference>
<dbReference type="Pfam" id="PF03808">
    <property type="entry name" value="Glyco_tran_WecG"/>
    <property type="match status" value="1"/>
</dbReference>
<evidence type="ECO:0000256" key="3">
    <source>
        <dbReference type="SAM" id="Phobius"/>
    </source>
</evidence>
<accession>A0A919RGM4</accession>
<evidence type="ECO:0000256" key="2">
    <source>
        <dbReference type="ARBA" id="ARBA00022679"/>
    </source>
</evidence>
<evidence type="ECO:0000256" key="1">
    <source>
        <dbReference type="ARBA" id="ARBA00022676"/>
    </source>
</evidence>
<keyword evidence="3" id="KW-0812">Transmembrane</keyword>
<dbReference type="AlphaFoldDB" id="A0A919RGM4"/>
<dbReference type="PANTHER" id="PTHR34136:SF1">
    <property type="entry name" value="UDP-N-ACETYL-D-MANNOSAMINURONIC ACID TRANSFERASE"/>
    <property type="match status" value="1"/>
</dbReference>
<reference evidence="4" key="1">
    <citation type="submission" date="2021-01" db="EMBL/GenBank/DDBJ databases">
        <title>Whole genome shotgun sequence of Sinosporangium siamense NBRC 109515.</title>
        <authorList>
            <person name="Komaki H."/>
            <person name="Tamura T."/>
        </authorList>
    </citation>
    <scope>NUCLEOTIDE SEQUENCE</scope>
    <source>
        <strain evidence="4">NBRC 109515</strain>
    </source>
</reference>
<dbReference type="RefSeq" id="WP_204026671.1">
    <property type="nucleotide sequence ID" value="NZ_BOOW01000020.1"/>
</dbReference>
<comment type="caution">
    <text evidence="4">The sequence shown here is derived from an EMBL/GenBank/DDBJ whole genome shotgun (WGS) entry which is preliminary data.</text>
</comment>
<evidence type="ECO:0008006" key="6">
    <source>
        <dbReference type="Google" id="ProtNLM"/>
    </source>
</evidence>
<organism evidence="4 5">
    <name type="scientific">Sinosporangium siamense</name>
    <dbReference type="NCBI Taxonomy" id="1367973"/>
    <lineage>
        <taxon>Bacteria</taxon>
        <taxon>Bacillati</taxon>
        <taxon>Actinomycetota</taxon>
        <taxon>Actinomycetes</taxon>
        <taxon>Streptosporangiales</taxon>
        <taxon>Streptosporangiaceae</taxon>
        <taxon>Sinosporangium</taxon>
    </lineage>
</organism>
<evidence type="ECO:0000313" key="5">
    <source>
        <dbReference type="Proteomes" id="UP000606172"/>
    </source>
</evidence>